<evidence type="ECO:0000313" key="1">
    <source>
        <dbReference type="EMBL" id="GAA0348124.1"/>
    </source>
</evidence>
<name>A0ABN0WVW8_9ACTN</name>
<dbReference type="InterPro" id="IPR032466">
    <property type="entry name" value="Metal_Hydrolase"/>
</dbReference>
<sequence>MARVTNAIGETLDDLQPLLWDQHCCLPLRPDADVGHLLRFQEIGGSFVSVNVGYAPNDADSTLRILESFRRQLATDQRFLLAGSAADVVTAQATGRLAVAFDLEDANPLDGRLDMVERYHRLGVRTLVPTYNYRNAAGSGCMDAEDEGLTAYGRAMVREMNRVGIVADGSHSSIRTGLELCEVSTGPVIYSHTCMRSVWEHERNITDEQARACAATGGVIGISGVGVFLGPNDISLDALLRHLEYAIELVGPDHVGIGTDYPFDIDDFNRELTENAELFPESYTRWGPIRFVEPETLSPLAAVLADRGYPDEAITGILGGNFLRVARQAWNPEAQNSPSAG</sequence>
<dbReference type="PROSITE" id="PS51365">
    <property type="entry name" value="RENAL_DIPEPTIDASE_2"/>
    <property type="match status" value="1"/>
</dbReference>
<dbReference type="PANTHER" id="PTHR10443:SF12">
    <property type="entry name" value="DIPEPTIDASE"/>
    <property type="match status" value="1"/>
</dbReference>
<dbReference type="Proteomes" id="UP001501822">
    <property type="component" value="Unassembled WGS sequence"/>
</dbReference>
<gene>
    <name evidence="1" type="ORF">GCM10010151_42300</name>
</gene>
<dbReference type="Pfam" id="PF01244">
    <property type="entry name" value="Peptidase_M19"/>
    <property type="match status" value="1"/>
</dbReference>
<keyword evidence="2" id="KW-1185">Reference proteome</keyword>
<dbReference type="Gene3D" id="3.20.20.140">
    <property type="entry name" value="Metal-dependent hydrolases"/>
    <property type="match status" value="1"/>
</dbReference>
<dbReference type="EMBL" id="BAAABM010000037">
    <property type="protein sequence ID" value="GAA0348124.1"/>
    <property type="molecule type" value="Genomic_DNA"/>
</dbReference>
<accession>A0ABN0WVW8</accession>
<reference evidence="1 2" key="1">
    <citation type="journal article" date="2019" name="Int. J. Syst. Evol. Microbiol.">
        <title>The Global Catalogue of Microorganisms (GCM) 10K type strain sequencing project: providing services to taxonomists for standard genome sequencing and annotation.</title>
        <authorList>
            <consortium name="The Broad Institute Genomics Platform"/>
            <consortium name="The Broad Institute Genome Sequencing Center for Infectious Disease"/>
            <person name="Wu L."/>
            <person name="Ma J."/>
        </authorList>
    </citation>
    <scope>NUCLEOTIDE SEQUENCE [LARGE SCALE GENOMIC DNA]</scope>
    <source>
        <strain evidence="1 2">JCM 3146</strain>
    </source>
</reference>
<dbReference type="InterPro" id="IPR008257">
    <property type="entry name" value="Pept_M19"/>
</dbReference>
<organism evidence="1 2">
    <name type="scientific">Actinoallomurus spadix</name>
    <dbReference type="NCBI Taxonomy" id="79912"/>
    <lineage>
        <taxon>Bacteria</taxon>
        <taxon>Bacillati</taxon>
        <taxon>Actinomycetota</taxon>
        <taxon>Actinomycetes</taxon>
        <taxon>Streptosporangiales</taxon>
        <taxon>Thermomonosporaceae</taxon>
        <taxon>Actinoallomurus</taxon>
    </lineage>
</organism>
<dbReference type="SUPFAM" id="SSF51556">
    <property type="entry name" value="Metallo-dependent hydrolases"/>
    <property type="match status" value="1"/>
</dbReference>
<protein>
    <submittedName>
        <fullName evidence="1">Membrane dipeptidase</fullName>
    </submittedName>
</protein>
<dbReference type="PANTHER" id="PTHR10443">
    <property type="entry name" value="MICROSOMAL DIPEPTIDASE"/>
    <property type="match status" value="1"/>
</dbReference>
<proteinExistence type="predicted"/>
<comment type="caution">
    <text evidence="1">The sequence shown here is derived from an EMBL/GenBank/DDBJ whole genome shotgun (WGS) entry which is preliminary data.</text>
</comment>
<evidence type="ECO:0000313" key="2">
    <source>
        <dbReference type="Proteomes" id="UP001501822"/>
    </source>
</evidence>